<accession>A0A6N2N404</accession>
<protein>
    <submittedName>
        <fullName evidence="1">Uncharacterized protein</fullName>
    </submittedName>
</protein>
<gene>
    <name evidence="1" type="ORF">SVIM_LOCUS450760</name>
</gene>
<organism evidence="1">
    <name type="scientific">Salix viminalis</name>
    <name type="common">Common osier</name>
    <name type="synonym">Basket willow</name>
    <dbReference type="NCBI Taxonomy" id="40686"/>
    <lineage>
        <taxon>Eukaryota</taxon>
        <taxon>Viridiplantae</taxon>
        <taxon>Streptophyta</taxon>
        <taxon>Embryophyta</taxon>
        <taxon>Tracheophyta</taxon>
        <taxon>Spermatophyta</taxon>
        <taxon>Magnoliopsida</taxon>
        <taxon>eudicotyledons</taxon>
        <taxon>Gunneridae</taxon>
        <taxon>Pentapetalae</taxon>
        <taxon>rosids</taxon>
        <taxon>fabids</taxon>
        <taxon>Malpighiales</taxon>
        <taxon>Salicaceae</taxon>
        <taxon>Saliceae</taxon>
        <taxon>Salix</taxon>
    </lineage>
</organism>
<dbReference type="AlphaFoldDB" id="A0A6N2N404"/>
<reference evidence="1" key="1">
    <citation type="submission" date="2019-03" db="EMBL/GenBank/DDBJ databases">
        <authorList>
            <person name="Mank J."/>
            <person name="Almeida P."/>
        </authorList>
    </citation>
    <scope>NUCLEOTIDE SEQUENCE</scope>
    <source>
        <strain evidence="1">78183</strain>
    </source>
</reference>
<name>A0A6N2N404_SALVM</name>
<sequence length="151" mass="17284">MDIYSFEAFEVTEKKTHCNLYMMQSLKIACQTHPNIAVEKPRLWPIIRRSTLNRLLLLRIVFALSLVSSINGVLSNRTGIFGWAIWHTCRIASRKSPSPTPPPPSDELGIGPGGVRLYTFRNENVFHQEYELSTWRSMSSSFSTTTWESAY</sequence>
<proteinExistence type="predicted"/>
<dbReference type="EMBL" id="CAADRP010002074">
    <property type="protein sequence ID" value="VFU60718.1"/>
    <property type="molecule type" value="Genomic_DNA"/>
</dbReference>
<evidence type="ECO:0000313" key="1">
    <source>
        <dbReference type="EMBL" id="VFU60718.1"/>
    </source>
</evidence>